<organism evidence="2 3">
    <name type="scientific">Corchorus capsularis</name>
    <name type="common">Jute</name>
    <dbReference type="NCBI Taxonomy" id="210143"/>
    <lineage>
        <taxon>Eukaryota</taxon>
        <taxon>Viridiplantae</taxon>
        <taxon>Streptophyta</taxon>
        <taxon>Embryophyta</taxon>
        <taxon>Tracheophyta</taxon>
        <taxon>Spermatophyta</taxon>
        <taxon>Magnoliopsida</taxon>
        <taxon>eudicotyledons</taxon>
        <taxon>Gunneridae</taxon>
        <taxon>Pentapetalae</taxon>
        <taxon>rosids</taxon>
        <taxon>malvids</taxon>
        <taxon>Malvales</taxon>
        <taxon>Malvaceae</taxon>
        <taxon>Grewioideae</taxon>
        <taxon>Apeibeae</taxon>
        <taxon>Corchorus</taxon>
    </lineage>
</organism>
<dbReference type="Proteomes" id="UP000188268">
    <property type="component" value="Unassembled WGS sequence"/>
</dbReference>
<evidence type="ECO:0000313" key="3">
    <source>
        <dbReference type="Proteomes" id="UP000188268"/>
    </source>
</evidence>
<gene>
    <name evidence="2" type="ORF">CCACVL1_09783</name>
</gene>
<name>A0A1R3IU61_COCAP</name>
<sequence length="72" mass="8106">MEFGTWHHISTNRISSKLRSPAARARRLVQVTSFVVDSGLGFLFFLFIIGRISRSSLGFAGFWCVTQFTVPP</sequence>
<keyword evidence="1" id="KW-0812">Transmembrane</keyword>
<evidence type="ECO:0000313" key="2">
    <source>
        <dbReference type="EMBL" id="OMO86119.1"/>
    </source>
</evidence>
<keyword evidence="1" id="KW-1133">Transmembrane helix</keyword>
<comment type="caution">
    <text evidence="2">The sequence shown here is derived from an EMBL/GenBank/DDBJ whole genome shotgun (WGS) entry which is preliminary data.</text>
</comment>
<feature type="transmembrane region" description="Helical" evidence="1">
    <location>
        <begin position="28"/>
        <end position="49"/>
    </location>
</feature>
<reference evidence="2 3" key="1">
    <citation type="submission" date="2013-09" db="EMBL/GenBank/DDBJ databases">
        <title>Corchorus capsularis genome sequencing.</title>
        <authorList>
            <person name="Alam M."/>
            <person name="Haque M.S."/>
            <person name="Islam M.S."/>
            <person name="Emdad E.M."/>
            <person name="Islam M.M."/>
            <person name="Ahmed B."/>
            <person name="Halim A."/>
            <person name="Hossen Q.M.M."/>
            <person name="Hossain M.Z."/>
            <person name="Ahmed R."/>
            <person name="Khan M.M."/>
            <person name="Islam R."/>
            <person name="Rashid M.M."/>
            <person name="Khan S.A."/>
            <person name="Rahman M.S."/>
            <person name="Alam M."/>
        </authorList>
    </citation>
    <scope>NUCLEOTIDE SEQUENCE [LARGE SCALE GENOMIC DNA]</scope>
    <source>
        <strain evidence="3">cv. CVL-1</strain>
        <tissue evidence="2">Whole seedling</tissue>
    </source>
</reference>
<dbReference type="Gramene" id="OMO86119">
    <property type="protein sequence ID" value="OMO86119"/>
    <property type="gene ID" value="CCACVL1_09783"/>
</dbReference>
<proteinExistence type="predicted"/>
<accession>A0A1R3IU61</accession>
<dbReference type="EMBL" id="AWWV01009511">
    <property type="protein sequence ID" value="OMO86119.1"/>
    <property type="molecule type" value="Genomic_DNA"/>
</dbReference>
<evidence type="ECO:0000256" key="1">
    <source>
        <dbReference type="SAM" id="Phobius"/>
    </source>
</evidence>
<dbReference type="AlphaFoldDB" id="A0A1R3IU61"/>
<keyword evidence="3" id="KW-1185">Reference proteome</keyword>
<protein>
    <submittedName>
        <fullName evidence="2">Uncharacterized protein</fullName>
    </submittedName>
</protein>
<keyword evidence="1" id="KW-0472">Membrane</keyword>